<name>A0A926N9D1_9BACL</name>
<dbReference type="PROSITE" id="PS51352">
    <property type="entry name" value="THIOREDOXIN_2"/>
    <property type="match status" value="1"/>
</dbReference>
<keyword evidence="4" id="KW-1015">Disulfide bond</keyword>
<evidence type="ECO:0000256" key="4">
    <source>
        <dbReference type="PIRSR" id="PIRSR603782-2"/>
    </source>
</evidence>
<feature type="binding site" evidence="3">
    <location>
        <position position="76"/>
    </location>
    <ligand>
        <name>Cu cation</name>
        <dbReference type="ChEBI" id="CHEBI:23378"/>
    </ligand>
</feature>
<keyword evidence="5" id="KW-0732">Signal</keyword>
<dbReference type="InterPro" id="IPR013766">
    <property type="entry name" value="Thioredoxin_domain"/>
</dbReference>
<dbReference type="SUPFAM" id="SSF52833">
    <property type="entry name" value="Thioredoxin-like"/>
    <property type="match status" value="1"/>
</dbReference>
<dbReference type="Proteomes" id="UP000661691">
    <property type="component" value="Unassembled WGS sequence"/>
</dbReference>
<dbReference type="PROSITE" id="PS51257">
    <property type="entry name" value="PROKAR_LIPOPROTEIN"/>
    <property type="match status" value="1"/>
</dbReference>
<dbReference type="Gene3D" id="3.40.30.10">
    <property type="entry name" value="Glutaredoxin"/>
    <property type="match status" value="1"/>
</dbReference>
<dbReference type="CDD" id="cd02968">
    <property type="entry name" value="SCO"/>
    <property type="match status" value="1"/>
</dbReference>
<evidence type="ECO:0000256" key="5">
    <source>
        <dbReference type="SAM" id="SignalP"/>
    </source>
</evidence>
<dbReference type="PANTHER" id="PTHR12151:SF25">
    <property type="entry name" value="LINALOOL DEHYDRATASE_ISOMERASE DOMAIN-CONTAINING PROTEIN"/>
    <property type="match status" value="1"/>
</dbReference>
<feature type="chain" id="PRO_5039443952" evidence="5">
    <location>
        <begin position="19"/>
        <end position="206"/>
    </location>
</feature>
<evidence type="ECO:0000256" key="3">
    <source>
        <dbReference type="PIRSR" id="PIRSR603782-1"/>
    </source>
</evidence>
<evidence type="ECO:0000256" key="1">
    <source>
        <dbReference type="ARBA" id="ARBA00010996"/>
    </source>
</evidence>
<sequence>MMSRVGMLLVTVMVVLTACQTPTESTQQNNPKVNNDVSELNWQVPAFSYTNQNNEQVTLDDLKGKVWLADFIFTHCPNICPPMTANMAKVQETANEKGLDIQIVSFSVDPKNDTPEVLVAYGKEKQIDFKNWDFLTGYPVEEIQKFGKEAFKAGISQQPGPSEDIPVLVNHPPQFYLIDQTGAVVTFYNGLEPDYDKIVQDIKALQ</sequence>
<evidence type="ECO:0000313" key="7">
    <source>
        <dbReference type="EMBL" id="MBD1371787.1"/>
    </source>
</evidence>
<dbReference type="GO" id="GO:0046872">
    <property type="term" value="F:metal ion binding"/>
    <property type="evidence" value="ECO:0007669"/>
    <property type="project" value="UniProtKB-KW"/>
</dbReference>
<feature type="binding site" evidence="3">
    <location>
        <position position="171"/>
    </location>
    <ligand>
        <name>Cu cation</name>
        <dbReference type="ChEBI" id="CHEBI:23378"/>
    </ligand>
</feature>
<feature type="binding site" evidence="3">
    <location>
        <position position="80"/>
    </location>
    <ligand>
        <name>Cu cation</name>
        <dbReference type="ChEBI" id="CHEBI:23378"/>
    </ligand>
</feature>
<reference evidence="7" key="1">
    <citation type="submission" date="2020-09" db="EMBL/GenBank/DDBJ databases">
        <title>A novel bacterium of genus Hazenella, isolated from South China Sea.</title>
        <authorList>
            <person name="Huang H."/>
            <person name="Mo K."/>
            <person name="Hu Y."/>
        </authorList>
    </citation>
    <scope>NUCLEOTIDE SEQUENCE</scope>
    <source>
        <strain evidence="7">IB182357</strain>
    </source>
</reference>
<keyword evidence="8" id="KW-1185">Reference proteome</keyword>
<feature type="signal peptide" evidence="5">
    <location>
        <begin position="1"/>
        <end position="18"/>
    </location>
</feature>
<dbReference type="PANTHER" id="PTHR12151">
    <property type="entry name" value="ELECTRON TRANSPORT PROTIN SCO1/SENC FAMILY MEMBER"/>
    <property type="match status" value="1"/>
</dbReference>
<feature type="disulfide bond" description="Redox-active" evidence="4">
    <location>
        <begin position="76"/>
        <end position="80"/>
    </location>
</feature>
<keyword evidence="3" id="KW-0479">Metal-binding</keyword>
<evidence type="ECO:0000259" key="6">
    <source>
        <dbReference type="PROSITE" id="PS51352"/>
    </source>
</evidence>
<dbReference type="RefSeq" id="WP_191141700.1">
    <property type="nucleotide sequence ID" value="NZ_JACXAH010000005.1"/>
</dbReference>
<comment type="similarity">
    <text evidence="1">Belongs to the SCO1/2 family.</text>
</comment>
<dbReference type="Pfam" id="PF02630">
    <property type="entry name" value="SCO1-SenC"/>
    <property type="match status" value="1"/>
</dbReference>
<dbReference type="InterPro" id="IPR003782">
    <property type="entry name" value="SCO1/SenC"/>
</dbReference>
<dbReference type="AlphaFoldDB" id="A0A926N9D1"/>
<keyword evidence="2 3" id="KW-0186">Copper</keyword>
<proteinExistence type="inferred from homology"/>
<dbReference type="EMBL" id="JACXAH010000005">
    <property type="protein sequence ID" value="MBD1371787.1"/>
    <property type="molecule type" value="Genomic_DNA"/>
</dbReference>
<evidence type="ECO:0000313" key="8">
    <source>
        <dbReference type="Proteomes" id="UP000661691"/>
    </source>
</evidence>
<protein>
    <submittedName>
        <fullName evidence="7">SCO family protein</fullName>
    </submittedName>
</protein>
<feature type="domain" description="Thioredoxin" evidence="6">
    <location>
        <begin position="38"/>
        <end position="206"/>
    </location>
</feature>
<comment type="caution">
    <text evidence="7">The sequence shown here is derived from an EMBL/GenBank/DDBJ whole genome shotgun (WGS) entry which is preliminary data.</text>
</comment>
<accession>A0A926N9D1</accession>
<organism evidence="7 8">
    <name type="scientific">Polycladospora coralii</name>
    <dbReference type="NCBI Taxonomy" id="2771432"/>
    <lineage>
        <taxon>Bacteria</taxon>
        <taxon>Bacillati</taxon>
        <taxon>Bacillota</taxon>
        <taxon>Bacilli</taxon>
        <taxon>Bacillales</taxon>
        <taxon>Thermoactinomycetaceae</taxon>
        <taxon>Polycladospora</taxon>
    </lineage>
</organism>
<gene>
    <name evidence="7" type="ORF">IC620_05365</name>
</gene>
<evidence type="ECO:0000256" key="2">
    <source>
        <dbReference type="ARBA" id="ARBA00023008"/>
    </source>
</evidence>
<dbReference type="InterPro" id="IPR036249">
    <property type="entry name" value="Thioredoxin-like_sf"/>
</dbReference>